<name>A0A6G1K1F3_9PLEO</name>
<proteinExistence type="predicted"/>
<accession>A0A6G1K1F3</accession>
<gene>
    <name evidence="2" type="ORF">K504DRAFT_459583</name>
</gene>
<evidence type="ECO:0000313" key="2">
    <source>
        <dbReference type="EMBL" id="KAF2706281.1"/>
    </source>
</evidence>
<keyword evidence="3" id="KW-1185">Reference proteome</keyword>
<evidence type="ECO:0000256" key="1">
    <source>
        <dbReference type="SAM" id="Phobius"/>
    </source>
</evidence>
<keyword evidence="1" id="KW-1133">Transmembrane helix</keyword>
<organism evidence="2 3">
    <name type="scientific">Pleomassaria siparia CBS 279.74</name>
    <dbReference type="NCBI Taxonomy" id="1314801"/>
    <lineage>
        <taxon>Eukaryota</taxon>
        <taxon>Fungi</taxon>
        <taxon>Dikarya</taxon>
        <taxon>Ascomycota</taxon>
        <taxon>Pezizomycotina</taxon>
        <taxon>Dothideomycetes</taxon>
        <taxon>Pleosporomycetidae</taxon>
        <taxon>Pleosporales</taxon>
        <taxon>Pleomassariaceae</taxon>
        <taxon>Pleomassaria</taxon>
    </lineage>
</organism>
<dbReference type="AlphaFoldDB" id="A0A6G1K1F3"/>
<keyword evidence="1" id="KW-0812">Transmembrane</keyword>
<feature type="transmembrane region" description="Helical" evidence="1">
    <location>
        <begin position="218"/>
        <end position="238"/>
    </location>
</feature>
<dbReference type="EMBL" id="MU005776">
    <property type="protein sequence ID" value="KAF2706281.1"/>
    <property type="molecule type" value="Genomic_DNA"/>
</dbReference>
<reference evidence="2" key="1">
    <citation type="journal article" date="2020" name="Stud. Mycol.">
        <title>101 Dothideomycetes genomes: a test case for predicting lifestyles and emergence of pathogens.</title>
        <authorList>
            <person name="Haridas S."/>
            <person name="Albert R."/>
            <person name="Binder M."/>
            <person name="Bloem J."/>
            <person name="Labutti K."/>
            <person name="Salamov A."/>
            <person name="Andreopoulos B."/>
            <person name="Baker S."/>
            <person name="Barry K."/>
            <person name="Bills G."/>
            <person name="Bluhm B."/>
            <person name="Cannon C."/>
            <person name="Castanera R."/>
            <person name="Culley D."/>
            <person name="Daum C."/>
            <person name="Ezra D."/>
            <person name="Gonzalez J."/>
            <person name="Henrissat B."/>
            <person name="Kuo A."/>
            <person name="Liang C."/>
            <person name="Lipzen A."/>
            <person name="Lutzoni F."/>
            <person name="Magnuson J."/>
            <person name="Mondo S."/>
            <person name="Nolan M."/>
            <person name="Ohm R."/>
            <person name="Pangilinan J."/>
            <person name="Park H.-J."/>
            <person name="Ramirez L."/>
            <person name="Alfaro M."/>
            <person name="Sun H."/>
            <person name="Tritt A."/>
            <person name="Yoshinaga Y."/>
            <person name="Zwiers L.-H."/>
            <person name="Turgeon B."/>
            <person name="Goodwin S."/>
            <person name="Spatafora J."/>
            <person name="Crous P."/>
            <person name="Grigoriev I."/>
        </authorList>
    </citation>
    <scope>NUCLEOTIDE SEQUENCE</scope>
    <source>
        <strain evidence="2">CBS 279.74</strain>
    </source>
</reference>
<sequence length="297" mass="32131">MTDLITNLGPLPTTYSWLSRCNDAFFVSCVISIEIPLSCTGSTCTHASTCTMQLGVHCTKQEYWPILLGPPVRNVADCWPPELLLSAIDSFPDNAVYFSPGVKCPRGLTSELNGYVPSAFPSLGESESGIICCPSFLEYDTRLQQCRQTFTSTEATLCEGGTITDADTAPDITVIQSETQNPHVVIASAIQLRYHATDLANTSVPQPSPGGLGIGAKAGIGAGVPILVIGIIFVCLYLRRRRVSRTVPEEQRPEYTKPELDATTTVNPIHELGTVHEAAVHELPATQAPNRTYELHE</sequence>
<dbReference type="Proteomes" id="UP000799428">
    <property type="component" value="Unassembled WGS sequence"/>
</dbReference>
<dbReference type="OrthoDB" id="4770059at2759"/>
<evidence type="ECO:0000313" key="3">
    <source>
        <dbReference type="Proteomes" id="UP000799428"/>
    </source>
</evidence>
<keyword evidence="1" id="KW-0472">Membrane</keyword>
<protein>
    <submittedName>
        <fullName evidence="2">Uncharacterized protein</fullName>
    </submittedName>
</protein>